<feature type="domain" description="PASTA" evidence="3">
    <location>
        <begin position="31"/>
        <end position="97"/>
    </location>
</feature>
<dbReference type="PROSITE" id="PS51178">
    <property type="entry name" value="PASTA"/>
    <property type="match status" value="1"/>
</dbReference>
<reference evidence="4" key="1">
    <citation type="journal article" date="2012" name="PLoS ONE">
        <title>Gene sets for utilization of primary and secondary nutrition supplies in the distal gut of endangered iberian lynx.</title>
        <authorList>
            <person name="Alcaide M."/>
            <person name="Messina E."/>
            <person name="Richter M."/>
            <person name="Bargiela R."/>
            <person name="Peplies J."/>
            <person name="Huws S.A."/>
            <person name="Newbold C.J."/>
            <person name="Golyshin P.N."/>
            <person name="Simon M.A."/>
            <person name="Lopez G."/>
            <person name="Yakimov M.M."/>
            <person name="Ferrer M."/>
        </authorList>
    </citation>
    <scope>NUCLEOTIDE SEQUENCE</scope>
</reference>
<evidence type="ECO:0000256" key="1">
    <source>
        <dbReference type="SAM" id="MobiDB-lite"/>
    </source>
</evidence>
<protein>
    <submittedName>
        <fullName evidence="4">Transmembrane PASTA-domain protein</fullName>
    </submittedName>
</protein>
<dbReference type="Pfam" id="PF03793">
    <property type="entry name" value="PASTA"/>
    <property type="match status" value="1"/>
</dbReference>
<feature type="compositionally biased region" description="Polar residues" evidence="1">
    <location>
        <begin position="191"/>
        <end position="209"/>
    </location>
</feature>
<evidence type="ECO:0000313" key="4">
    <source>
        <dbReference type="EMBL" id="EJX07378.1"/>
    </source>
</evidence>
<organism evidence="4">
    <name type="scientific">gut metagenome</name>
    <dbReference type="NCBI Taxonomy" id="749906"/>
    <lineage>
        <taxon>unclassified sequences</taxon>
        <taxon>metagenomes</taxon>
        <taxon>organismal metagenomes</taxon>
    </lineage>
</organism>
<dbReference type="EMBL" id="AMCI01000893">
    <property type="protein sequence ID" value="EJX07378.1"/>
    <property type="molecule type" value="Genomic_DNA"/>
</dbReference>
<dbReference type="CDD" id="cd06577">
    <property type="entry name" value="PASTA_pknB"/>
    <property type="match status" value="1"/>
</dbReference>
<keyword evidence="2 4" id="KW-0812">Transmembrane</keyword>
<keyword evidence="2" id="KW-0472">Membrane</keyword>
<feature type="transmembrane region" description="Helical" evidence="2">
    <location>
        <begin position="7"/>
        <end position="24"/>
    </location>
</feature>
<accession>J9GWJ0</accession>
<dbReference type="SMART" id="SM00740">
    <property type="entry name" value="PASTA"/>
    <property type="match status" value="1"/>
</dbReference>
<evidence type="ECO:0000259" key="3">
    <source>
        <dbReference type="PROSITE" id="PS51178"/>
    </source>
</evidence>
<comment type="caution">
    <text evidence="4">The sequence shown here is derived from an EMBL/GenBank/DDBJ whole genome shotgun (WGS) entry which is preliminary data.</text>
</comment>
<keyword evidence="2" id="KW-1133">Transmembrane helix</keyword>
<sequence length="209" mass="22935">MIWGNCLGMVVFVVLAVLGGLFWIDNYTAHGSSVEMPDLKGQNITVALRKLEQLGLRGEVVDTGYVERMEGNVVLDQSVLPGTKIKSGRWISFVVNSTRERQVALPADIAGNCSLREAEMKLRARGFRIGQPQYILGDKNWVYEIKVNGRVVSPGTMISVKSPLVLVVGDGQVEEEYSGGDNFYEEAFEDSTANGSSDFSSTTDESLFE</sequence>
<gene>
    <name evidence="4" type="ORF">EVA_04513</name>
</gene>
<feature type="region of interest" description="Disordered" evidence="1">
    <location>
        <begin position="190"/>
        <end position="209"/>
    </location>
</feature>
<proteinExistence type="predicted"/>
<dbReference type="AlphaFoldDB" id="J9GWJ0"/>
<dbReference type="Gene3D" id="3.30.10.20">
    <property type="match status" value="1"/>
</dbReference>
<name>J9GWJ0_9ZZZZ</name>
<evidence type="ECO:0000256" key="2">
    <source>
        <dbReference type="SAM" id="Phobius"/>
    </source>
</evidence>
<dbReference type="SUPFAM" id="SSF54184">
    <property type="entry name" value="Penicillin-binding protein 2x (pbp-2x), c-terminal domain"/>
    <property type="match status" value="1"/>
</dbReference>
<dbReference type="InterPro" id="IPR005543">
    <property type="entry name" value="PASTA_dom"/>
</dbReference>